<reference evidence="1" key="1">
    <citation type="submission" date="2021-03" db="EMBL/GenBank/DDBJ databases">
        <authorList>
            <consortium name="DOE Joint Genome Institute"/>
            <person name="Ahrendt S."/>
            <person name="Looney B.P."/>
            <person name="Miyauchi S."/>
            <person name="Morin E."/>
            <person name="Drula E."/>
            <person name="Courty P.E."/>
            <person name="Chicoki N."/>
            <person name="Fauchery L."/>
            <person name="Kohler A."/>
            <person name="Kuo A."/>
            <person name="Labutti K."/>
            <person name="Pangilinan J."/>
            <person name="Lipzen A."/>
            <person name="Riley R."/>
            <person name="Andreopoulos W."/>
            <person name="He G."/>
            <person name="Johnson J."/>
            <person name="Barry K.W."/>
            <person name="Grigoriev I.V."/>
            <person name="Nagy L."/>
            <person name="Hibbett D."/>
            <person name="Henrissat B."/>
            <person name="Matheny P.B."/>
            <person name="Labbe J."/>
            <person name="Martin F."/>
        </authorList>
    </citation>
    <scope>NUCLEOTIDE SEQUENCE</scope>
    <source>
        <strain evidence="1">HHB10654</strain>
    </source>
</reference>
<evidence type="ECO:0000313" key="1">
    <source>
        <dbReference type="EMBL" id="KAI0055822.1"/>
    </source>
</evidence>
<dbReference type="EMBL" id="MU277278">
    <property type="protein sequence ID" value="KAI0055822.1"/>
    <property type="molecule type" value="Genomic_DNA"/>
</dbReference>
<proteinExistence type="predicted"/>
<reference evidence="1" key="2">
    <citation type="journal article" date="2022" name="New Phytol.">
        <title>Evolutionary transition to the ectomycorrhizal habit in the genomes of a hyperdiverse lineage of mushroom-forming fungi.</title>
        <authorList>
            <person name="Looney B."/>
            <person name="Miyauchi S."/>
            <person name="Morin E."/>
            <person name="Drula E."/>
            <person name="Courty P.E."/>
            <person name="Kohler A."/>
            <person name="Kuo A."/>
            <person name="LaButti K."/>
            <person name="Pangilinan J."/>
            <person name="Lipzen A."/>
            <person name="Riley R."/>
            <person name="Andreopoulos W."/>
            <person name="He G."/>
            <person name="Johnson J."/>
            <person name="Nolan M."/>
            <person name="Tritt A."/>
            <person name="Barry K.W."/>
            <person name="Grigoriev I.V."/>
            <person name="Nagy L.G."/>
            <person name="Hibbett D."/>
            <person name="Henrissat B."/>
            <person name="Matheny P.B."/>
            <person name="Labbe J."/>
            <person name="Martin F.M."/>
        </authorList>
    </citation>
    <scope>NUCLEOTIDE SEQUENCE</scope>
    <source>
        <strain evidence="1">HHB10654</strain>
    </source>
</reference>
<protein>
    <submittedName>
        <fullName evidence="1">Uncharacterized protein</fullName>
    </submittedName>
</protein>
<dbReference type="Proteomes" id="UP000814140">
    <property type="component" value="Unassembled WGS sequence"/>
</dbReference>
<sequence>MTGRGGFPASTNAGCFLLYLPTSLRDEALSSFHAPFVGVAHPGFRGVHPDCQEPAFSNKEQGRSRSSWMVTRVLSGRHIKEGQAREASKPPNPHQPLKVCSQASRDLSTMSCYSKYVVATSLEVHHLILTDHEQSEIAVLLSSTPRSDLILSDLDARRNDLRSGAGFFKFKFKLLKNLGDGGVFAVTHGVRKGNWAFSGRAG</sequence>
<name>A0ACB8SHS2_9AGAM</name>
<keyword evidence="2" id="KW-1185">Reference proteome</keyword>
<comment type="caution">
    <text evidence="1">The sequence shown here is derived from an EMBL/GenBank/DDBJ whole genome shotgun (WGS) entry which is preliminary data.</text>
</comment>
<evidence type="ECO:0000313" key="2">
    <source>
        <dbReference type="Proteomes" id="UP000814140"/>
    </source>
</evidence>
<organism evidence="1 2">
    <name type="scientific">Artomyces pyxidatus</name>
    <dbReference type="NCBI Taxonomy" id="48021"/>
    <lineage>
        <taxon>Eukaryota</taxon>
        <taxon>Fungi</taxon>
        <taxon>Dikarya</taxon>
        <taxon>Basidiomycota</taxon>
        <taxon>Agaricomycotina</taxon>
        <taxon>Agaricomycetes</taxon>
        <taxon>Russulales</taxon>
        <taxon>Auriscalpiaceae</taxon>
        <taxon>Artomyces</taxon>
    </lineage>
</organism>
<gene>
    <name evidence="1" type="ORF">BV25DRAFT_1842716</name>
</gene>
<accession>A0ACB8SHS2</accession>